<dbReference type="Ensembl" id="ENSTNIT00000002751.1">
    <property type="protein sequence ID" value="ENSTNIP00000003408.1"/>
    <property type="gene ID" value="ENSTNIG00000000002.1"/>
</dbReference>
<keyword evidence="2" id="KW-1185">Reference proteome</keyword>
<dbReference type="HOGENOM" id="CLU_3429626_0_0_1"/>
<reference evidence="1" key="3">
    <citation type="submission" date="2025-09" db="UniProtKB">
        <authorList>
            <consortium name="Ensembl"/>
        </authorList>
    </citation>
    <scope>IDENTIFICATION</scope>
</reference>
<proteinExistence type="predicted"/>
<dbReference type="Proteomes" id="UP000007303">
    <property type="component" value="Unassembled WGS sequence"/>
</dbReference>
<evidence type="ECO:0000313" key="2">
    <source>
        <dbReference type="Proteomes" id="UP000007303"/>
    </source>
</evidence>
<name>H3C589_TETNG</name>
<dbReference type="InParanoid" id="H3C589"/>
<dbReference type="AlphaFoldDB" id="H3C589"/>
<evidence type="ECO:0000313" key="1">
    <source>
        <dbReference type="Ensembl" id="ENSTNIP00000003408.1"/>
    </source>
</evidence>
<accession>H3C589</accession>
<reference evidence="1" key="2">
    <citation type="submission" date="2025-08" db="UniProtKB">
        <authorList>
            <consortium name="Ensembl"/>
        </authorList>
    </citation>
    <scope>IDENTIFICATION</scope>
</reference>
<protein>
    <submittedName>
        <fullName evidence="1">Uncharacterized protein</fullName>
    </submittedName>
</protein>
<organism evidence="1 2">
    <name type="scientific">Tetraodon nigroviridis</name>
    <name type="common">Spotted green pufferfish</name>
    <name type="synonym">Chelonodon nigroviridis</name>
    <dbReference type="NCBI Taxonomy" id="99883"/>
    <lineage>
        <taxon>Eukaryota</taxon>
        <taxon>Metazoa</taxon>
        <taxon>Chordata</taxon>
        <taxon>Craniata</taxon>
        <taxon>Vertebrata</taxon>
        <taxon>Euteleostomi</taxon>
        <taxon>Actinopterygii</taxon>
        <taxon>Neopterygii</taxon>
        <taxon>Teleostei</taxon>
        <taxon>Neoteleostei</taxon>
        <taxon>Acanthomorphata</taxon>
        <taxon>Eupercaria</taxon>
        <taxon>Tetraodontiformes</taxon>
        <taxon>Tetradontoidea</taxon>
        <taxon>Tetraodontidae</taxon>
        <taxon>Tetraodon</taxon>
    </lineage>
</organism>
<sequence length="20" mass="2370">ITQIIRNVSSKNYSMCLRKD</sequence>
<reference evidence="2" key="1">
    <citation type="journal article" date="2004" name="Nature">
        <title>Genome duplication in the teleost fish Tetraodon nigroviridis reveals the early vertebrate proto-karyotype.</title>
        <authorList>
            <person name="Jaillon O."/>
            <person name="Aury J.-M."/>
            <person name="Brunet F."/>
            <person name="Petit J.-L."/>
            <person name="Stange-Thomann N."/>
            <person name="Mauceli E."/>
            <person name="Bouneau L."/>
            <person name="Fischer C."/>
            <person name="Ozouf-Costaz C."/>
            <person name="Bernot A."/>
            <person name="Nicaud S."/>
            <person name="Jaffe D."/>
            <person name="Fisher S."/>
            <person name="Lutfalla G."/>
            <person name="Dossat C."/>
            <person name="Segurens B."/>
            <person name="Dasilva C."/>
            <person name="Salanoubat M."/>
            <person name="Levy M."/>
            <person name="Boudet N."/>
            <person name="Castellano S."/>
            <person name="Anthouard V."/>
            <person name="Jubin C."/>
            <person name="Castelli V."/>
            <person name="Katinka M."/>
            <person name="Vacherie B."/>
            <person name="Biemont C."/>
            <person name="Skalli Z."/>
            <person name="Cattolico L."/>
            <person name="Poulain J."/>
            <person name="De Berardinis V."/>
            <person name="Cruaud C."/>
            <person name="Duprat S."/>
            <person name="Brottier P."/>
            <person name="Coutanceau J.-P."/>
            <person name="Gouzy J."/>
            <person name="Parra G."/>
            <person name="Lardier G."/>
            <person name="Chapple C."/>
            <person name="McKernan K.J."/>
            <person name="McEwan P."/>
            <person name="Bosak S."/>
            <person name="Kellis M."/>
            <person name="Volff J.-N."/>
            <person name="Guigo R."/>
            <person name="Zody M.C."/>
            <person name="Mesirov J."/>
            <person name="Lindblad-Toh K."/>
            <person name="Birren B."/>
            <person name="Nusbaum C."/>
            <person name="Kahn D."/>
            <person name="Robinson-Rechavi M."/>
            <person name="Laudet V."/>
            <person name="Schachter V."/>
            <person name="Quetier F."/>
            <person name="Saurin W."/>
            <person name="Scarpelli C."/>
            <person name="Wincker P."/>
            <person name="Lander E.S."/>
            <person name="Weissenbach J."/>
            <person name="Roest Crollius H."/>
        </authorList>
    </citation>
    <scope>NUCLEOTIDE SEQUENCE [LARGE SCALE GENOMIC DNA]</scope>
</reference>